<keyword evidence="6 10" id="KW-0863">Zinc-finger</keyword>
<dbReference type="Proteomes" id="UP001066276">
    <property type="component" value="Chromosome 6"/>
</dbReference>
<evidence type="ECO:0000256" key="5">
    <source>
        <dbReference type="ARBA" id="ARBA00022723"/>
    </source>
</evidence>
<dbReference type="InterPro" id="IPR043136">
    <property type="entry name" value="B30.2/SPRY_sf"/>
</dbReference>
<dbReference type="InterPro" id="IPR018957">
    <property type="entry name" value="Znf_C3HC4_RING-type"/>
</dbReference>
<dbReference type="SUPFAM" id="SSF57845">
    <property type="entry name" value="B-box zinc-binding domain"/>
    <property type="match status" value="1"/>
</dbReference>
<dbReference type="InterPro" id="IPR001870">
    <property type="entry name" value="B30.2/SPRY"/>
</dbReference>
<evidence type="ECO:0000256" key="11">
    <source>
        <dbReference type="SAM" id="Coils"/>
    </source>
</evidence>
<accession>A0AAV7R5J1</accession>
<dbReference type="InterPro" id="IPR001841">
    <property type="entry name" value="Znf_RING"/>
</dbReference>
<evidence type="ECO:0000256" key="7">
    <source>
        <dbReference type="ARBA" id="ARBA00022786"/>
    </source>
</evidence>
<keyword evidence="9 11" id="KW-0175">Coiled coil</keyword>
<name>A0AAV7R5J1_PLEWA</name>
<evidence type="ECO:0000256" key="3">
    <source>
        <dbReference type="ARBA" id="ARBA00022490"/>
    </source>
</evidence>
<dbReference type="FunFam" id="2.60.120.920:FF:000004">
    <property type="entry name" value="Butyrophilin subfamily 1 member A1"/>
    <property type="match status" value="1"/>
</dbReference>
<evidence type="ECO:0000313" key="17">
    <source>
        <dbReference type="Proteomes" id="UP001066276"/>
    </source>
</evidence>
<organism evidence="16 17">
    <name type="scientific">Pleurodeles waltl</name>
    <name type="common">Iberian ribbed newt</name>
    <dbReference type="NCBI Taxonomy" id="8319"/>
    <lineage>
        <taxon>Eukaryota</taxon>
        <taxon>Metazoa</taxon>
        <taxon>Chordata</taxon>
        <taxon>Craniata</taxon>
        <taxon>Vertebrata</taxon>
        <taxon>Euteleostomi</taxon>
        <taxon>Amphibia</taxon>
        <taxon>Batrachia</taxon>
        <taxon>Caudata</taxon>
        <taxon>Salamandroidea</taxon>
        <taxon>Salamandridae</taxon>
        <taxon>Pleurodelinae</taxon>
        <taxon>Pleurodeles</taxon>
    </lineage>
</organism>
<evidence type="ECO:0000256" key="6">
    <source>
        <dbReference type="ARBA" id="ARBA00022771"/>
    </source>
</evidence>
<evidence type="ECO:0000259" key="15">
    <source>
        <dbReference type="PROSITE" id="PS50188"/>
    </source>
</evidence>
<dbReference type="SMART" id="SM00336">
    <property type="entry name" value="BBOX"/>
    <property type="match status" value="1"/>
</dbReference>
<comment type="subcellular location">
    <subcellularLocation>
        <location evidence="1">Cytoplasm</location>
    </subcellularLocation>
</comment>
<feature type="domain" description="B30.2/SPRY" evidence="15">
    <location>
        <begin position="296"/>
        <end position="488"/>
    </location>
</feature>
<dbReference type="SUPFAM" id="SSF57850">
    <property type="entry name" value="RING/U-box"/>
    <property type="match status" value="1"/>
</dbReference>
<dbReference type="InterPro" id="IPR006574">
    <property type="entry name" value="PRY"/>
</dbReference>
<dbReference type="Gene3D" id="3.30.160.60">
    <property type="entry name" value="Classic Zinc Finger"/>
    <property type="match status" value="1"/>
</dbReference>
<protein>
    <submittedName>
        <fullName evidence="16">Uncharacterized protein</fullName>
    </submittedName>
</protein>
<dbReference type="SMART" id="SM00449">
    <property type="entry name" value="SPRY"/>
    <property type="match status" value="1"/>
</dbReference>
<dbReference type="Pfam" id="PF00097">
    <property type="entry name" value="zf-C3HC4"/>
    <property type="match status" value="1"/>
</dbReference>
<dbReference type="InterPro" id="IPR017907">
    <property type="entry name" value="Znf_RING_CS"/>
</dbReference>
<keyword evidence="17" id="KW-1185">Reference proteome</keyword>
<dbReference type="EMBL" id="JANPWB010000010">
    <property type="protein sequence ID" value="KAJ1146561.1"/>
    <property type="molecule type" value="Genomic_DNA"/>
</dbReference>
<dbReference type="InterPro" id="IPR013320">
    <property type="entry name" value="ConA-like_dom_sf"/>
</dbReference>
<dbReference type="Gene3D" id="2.60.120.920">
    <property type="match status" value="1"/>
</dbReference>
<sequence length="488" mass="54640">MEESPTAPASSPEPPAAAADGASARPPVRSLCGGLTCPLCHRLYSDPVELSGCQHFYCRACITQHCQEKGPSCPQCGSDCDEDSYKTNPLLTGLLECLKLQGTGLPQGPLCAEHGKKLERYCVTDSEVICLDCRDSRKHLYHEVLNTQEAAEEFKGQLKTSLTQLAAQRQLLSTSQTGCEAQFVDILSKTQELEERIKASFEKLHAFLHEEEGSLLKELQKEKDAIRQTLEQRIAQLSDAVKTLSLGLQEAERNLQQDDTLSFLQSFRATQERTIIPVVNVDSTPLKLKEENYTGPVQFWVWKKMLKILDVAPEVMKLDQNTASPFLVITDSVKVRCGDKKRPVPDGPERFDPAACVLGATGFEQGRHYWEVMVGQKSEWGLGVAKESVTRKGEIILCPDNGFWAVVRNGKDYRAFTLPPTPLIMERKPQRVGIYLDYEKGQVSFYDPDKMAHFHTFSGSFSEKLFPFFFTGVKEGKGEPLRIVQFRL</sequence>
<dbReference type="InterPro" id="IPR000315">
    <property type="entry name" value="Znf_B-box"/>
</dbReference>
<evidence type="ECO:0000256" key="4">
    <source>
        <dbReference type="ARBA" id="ARBA00022679"/>
    </source>
</evidence>
<dbReference type="AlphaFoldDB" id="A0AAV7R5J1"/>
<feature type="coiled-coil region" evidence="11">
    <location>
        <begin position="209"/>
        <end position="254"/>
    </location>
</feature>
<comment type="similarity">
    <text evidence="2">Belongs to the TRIM/RBCC family.</text>
</comment>
<dbReference type="PROSITE" id="PS50119">
    <property type="entry name" value="ZF_BBOX"/>
    <property type="match status" value="1"/>
</dbReference>
<dbReference type="InterPro" id="IPR050143">
    <property type="entry name" value="TRIM/RBCC"/>
</dbReference>
<feature type="region of interest" description="Disordered" evidence="12">
    <location>
        <begin position="1"/>
        <end position="22"/>
    </location>
</feature>
<evidence type="ECO:0000259" key="14">
    <source>
        <dbReference type="PROSITE" id="PS50119"/>
    </source>
</evidence>
<evidence type="ECO:0000256" key="8">
    <source>
        <dbReference type="ARBA" id="ARBA00022833"/>
    </source>
</evidence>
<dbReference type="Pfam" id="PF00643">
    <property type="entry name" value="zf-B_box"/>
    <property type="match status" value="1"/>
</dbReference>
<keyword evidence="4" id="KW-0808">Transferase</keyword>
<dbReference type="InterPro" id="IPR013083">
    <property type="entry name" value="Znf_RING/FYVE/PHD"/>
</dbReference>
<evidence type="ECO:0000256" key="10">
    <source>
        <dbReference type="PROSITE-ProRule" id="PRU00024"/>
    </source>
</evidence>
<dbReference type="InterPro" id="IPR003879">
    <property type="entry name" value="Butyrophylin_SPRY"/>
</dbReference>
<reference evidence="16" key="1">
    <citation type="journal article" date="2022" name="bioRxiv">
        <title>Sequencing and chromosome-scale assembly of the giantPleurodeles waltlgenome.</title>
        <authorList>
            <person name="Brown T."/>
            <person name="Elewa A."/>
            <person name="Iarovenko S."/>
            <person name="Subramanian E."/>
            <person name="Araus A.J."/>
            <person name="Petzold A."/>
            <person name="Susuki M."/>
            <person name="Suzuki K.-i.T."/>
            <person name="Hayashi T."/>
            <person name="Toyoda A."/>
            <person name="Oliveira C."/>
            <person name="Osipova E."/>
            <person name="Leigh N.D."/>
            <person name="Simon A."/>
            <person name="Yun M.H."/>
        </authorList>
    </citation>
    <scope>NUCLEOTIDE SEQUENCE</scope>
    <source>
        <strain evidence="16">20211129_DDA</strain>
        <tissue evidence="16">Liver</tissue>
    </source>
</reference>
<dbReference type="Pfam" id="PF13765">
    <property type="entry name" value="PRY"/>
    <property type="match status" value="1"/>
</dbReference>
<dbReference type="PROSITE" id="PS50089">
    <property type="entry name" value="ZF_RING_2"/>
    <property type="match status" value="1"/>
</dbReference>
<evidence type="ECO:0000256" key="1">
    <source>
        <dbReference type="ARBA" id="ARBA00004496"/>
    </source>
</evidence>
<dbReference type="SMART" id="SM00589">
    <property type="entry name" value="PRY"/>
    <property type="match status" value="1"/>
</dbReference>
<evidence type="ECO:0000256" key="2">
    <source>
        <dbReference type="ARBA" id="ARBA00008518"/>
    </source>
</evidence>
<evidence type="ECO:0000259" key="13">
    <source>
        <dbReference type="PROSITE" id="PS50089"/>
    </source>
</evidence>
<gene>
    <name evidence="16" type="ORF">NDU88_012828</name>
</gene>
<evidence type="ECO:0000256" key="9">
    <source>
        <dbReference type="ARBA" id="ARBA00023054"/>
    </source>
</evidence>
<feature type="domain" description="RING-type" evidence="13">
    <location>
        <begin position="37"/>
        <end position="76"/>
    </location>
</feature>
<dbReference type="Pfam" id="PF00622">
    <property type="entry name" value="SPRY"/>
    <property type="match status" value="1"/>
</dbReference>
<keyword evidence="5" id="KW-0479">Metal-binding</keyword>
<dbReference type="PROSITE" id="PS50188">
    <property type="entry name" value="B302_SPRY"/>
    <property type="match status" value="1"/>
</dbReference>
<dbReference type="GO" id="GO:0008270">
    <property type="term" value="F:zinc ion binding"/>
    <property type="evidence" value="ECO:0007669"/>
    <property type="project" value="UniProtKB-KW"/>
</dbReference>
<dbReference type="PRINTS" id="PR01407">
    <property type="entry name" value="BUTYPHLNCDUF"/>
</dbReference>
<keyword evidence="7" id="KW-0833">Ubl conjugation pathway</keyword>
<evidence type="ECO:0000256" key="12">
    <source>
        <dbReference type="SAM" id="MobiDB-lite"/>
    </source>
</evidence>
<dbReference type="SMART" id="SM00184">
    <property type="entry name" value="RING"/>
    <property type="match status" value="1"/>
</dbReference>
<feature type="domain" description="B box-type" evidence="14">
    <location>
        <begin position="106"/>
        <end position="147"/>
    </location>
</feature>
<comment type="caution">
    <text evidence="16">The sequence shown here is derived from an EMBL/GenBank/DDBJ whole genome shotgun (WGS) entry which is preliminary data.</text>
</comment>
<dbReference type="SUPFAM" id="SSF49899">
    <property type="entry name" value="Concanavalin A-like lectins/glucanases"/>
    <property type="match status" value="1"/>
</dbReference>
<evidence type="ECO:0000313" key="16">
    <source>
        <dbReference type="EMBL" id="KAJ1146561.1"/>
    </source>
</evidence>
<dbReference type="CDD" id="cd13733">
    <property type="entry name" value="SPRY_PRY_C-I_1"/>
    <property type="match status" value="1"/>
</dbReference>
<dbReference type="PANTHER" id="PTHR24103">
    <property type="entry name" value="E3 UBIQUITIN-PROTEIN LIGASE TRIM"/>
    <property type="match status" value="1"/>
</dbReference>
<dbReference type="Gene3D" id="3.30.40.10">
    <property type="entry name" value="Zinc/RING finger domain, C3HC4 (zinc finger)"/>
    <property type="match status" value="1"/>
</dbReference>
<keyword evidence="3" id="KW-0963">Cytoplasm</keyword>
<proteinExistence type="inferred from homology"/>
<dbReference type="InterPro" id="IPR003877">
    <property type="entry name" value="SPRY_dom"/>
</dbReference>
<keyword evidence="8" id="KW-0862">Zinc</keyword>
<dbReference type="GO" id="GO:0005737">
    <property type="term" value="C:cytoplasm"/>
    <property type="evidence" value="ECO:0007669"/>
    <property type="project" value="UniProtKB-SubCell"/>
</dbReference>
<dbReference type="PROSITE" id="PS00518">
    <property type="entry name" value="ZF_RING_1"/>
    <property type="match status" value="1"/>
</dbReference>
<dbReference type="GO" id="GO:0016740">
    <property type="term" value="F:transferase activity"/>
    <property type="evidence" value="ECO:0007669"/>
    <property type="project" value="UniProtKB-KW"/>
</dbReference>